<dbReference type="SMART" id="SM00275">
    <property type="entry name" value="G_alpha"/>
    <property type="match status" value="1"/>
</dbReference>
<dbReference type="CDD" id="cd00066">
    <property type="entry name" value="G-alpha"/>
    <property type="match status" value="1"/>
</dbReference>
<evidence type="ECO:0000313" key="8">
    <source>
        <dbReference type="EMBL" id="KAG5188598.1"/>
    </source>
</evidence>
<evidence type="ECO:0000256" key="4">
    <source>
        <dbReference type="ARBA" id="ARBA00023224"/>
    </source>
</evidence>
<dbReference type="GO" id="GO:0001664">
    <property type="term" value="F:G protein-coupled receptor binding"/>
    <property type="evidence" value="ECO:0007669"/>
    <property type="project" value="TreeGrafter"/>
</dbReference>
<dbReference type="PRINTS" id="PR00318">
    <property type="entry name" value="GPROTEINA"/>
</dbReference>
<dbReference type="GO" id="GO:0005737">
    <property type="term" value="C:cytoplasm"/>
    <property type="evidence" value="ECO:0007669"/>
    <property type="project" value="TreeGrafter"/>
</dbReference>
<dbReference type="AlphaFoldDB" id="A0A835ZGM8"/>
<dbReference type="GO" id="GO:0005834">
    <property type="term" value="C:heterotrimeric G-protein complex"/>
    <property type="evidence" value="ECO:0007669"/>
    <property type="project" value="TreeGrafter"/>
</dbReference>
<feature type="binding site" evidence="5">
    <location>
        <begin position="45"/>
        <end position="50"/>
    </location>
    <ligand>
        <name>GTP</name>
        <dbReference type="ChEBI" id="CHEBI:37565"/>
    </ligand>
</feature>
<evidence type="ECO:0000256" key="7">
    <source>
        <dbReference type="SAM" id="MobiDB-lite"/>
    </source>
</evidence>
<feature type="binding site" evidence="5">
    <location>
        <position position="327"/>
    </location>
    <ligand>
        <name>GTP</name>
        <dbReference type="ChEBI" id="CHEBI:37565"/>
    </ligand>
</feature>
<reference evidence="8" key="1">
    <citation type="submission" date="2021-02" db="EMBL/GenBank/DDBJ databases">
        <title>First Annotated Genome of the Yellow-green Alga Tribonema minus.</title>
        <authorList>
            <person name="Mahan K.M."/>
        </authorList>
    </citation>
    <scope>NUCLEOTIDE SEQUENCE</scope>
    <source>
        <strain evidence="8">UTEX B ZZ1240</strain>
    </source>
</reference>
<dbReference type="GO" id="GO:0031683">
    <property type="term" value="F:G-protein beta/gamma-subunit complex binding"/>
    <property type="evidence" value="ECO:0007669"/>
    <property type="project" value="InterPro"/>
</dbReference>
<evidence type="ECO:0000256" key="1">
    <source>
        <dbReference type="ARBA" id="ARBA00022723"/>
    </source>
</evidence>
<accession>A0A835ZGM8</accession>
<dbReference type="Pfam" id="PF00503">
    <property type="entry name" value="G-alpha"/>
    <property type="match status" value="1"/>
</dbReference>
<dbReference type="SUPFAM" id="SSF47895">
    <property type="entry name" value="Transducin (alpha subunit), insertion domain"/>
    <property type="match status" value="1"/>
</dbReference>
<feature type="binding site" evidence="6">
    <location>
        <position position="180"/>
    </location>
    <ligand>
        <name>Mg(2+)</name>
        <dbReference type="ChEBI" id="CHEBI:18420"/>
    </ligand>
</feature>
<evidence type="ECO:0000256" key="2">
    <source>
        <dbReference type="ARBA" id="ARBA00022741"/>
    </source>
</evidence>
<dbReference type="PROSITE" id="PS51882">
    <property type="entry name" value="G_ALPHA"/>
    <property type="match status" value="1"/>
</dbReference>
<feature type="binding site" evidence="5">
    <location>
        <begin position="199"/>
        <end position="203"/>
    </location>
    <ligand>
        <name>GTP</name>
        <dbReference type="ChEBI" id="CHEBI:37565"/>
    </ligand>
</feature>
<dbReference type="InterPro" id="IPR011025">
    <property type="entry name" value="GproteinA_insert"/>
</dbReference>
<gene>
    <name evidence="8" type="ORF">JKP88DRAFT_184858</name>
</gene>
<feature type="binding site" evidence="5">
    <location>
        <begin position="268"/>
        <end position="271"/>
    </location>
    <ligand>
        <name>GTP</name>
        <dbReference type="ChEBI" id="CHEBI:37565"/>
    </ligand>
</feature>
<dbReference type="EMBL" id="JAFCMP010000068">
    <property type="protein sequence ID" value="KAG5188598.1"/>
    <property type="molecule type" value="Genomic_DNA"/>
</dbReference>
<protein>
    <submittedName>
        <fullName evidence="8">GPA5, alpha subunit of a heterotrimeric G protein</fullName>
    </submittedName>
</protein>
<feature type="binding site" evidence="6">
    <location>
        <position position="49"/>
    </location>
    <ligand>
        <name>Mg(2+)</name>
        <dbReference type="ChEBI" id="CHEBI:18420"/>
    </ligand>
</feature>
<evidence type="ECO:0000256" key="5">
    <source>
        <dbReference type="PIRSR" id="PIRSR601019-1"/>
    </source>
</evidence>
<keyword evidence="2 5" id="KW-0547">Nucleotide-binding</keyword>
<keyword evidence="4" id="KW-0807">Transducer</keyword>
<keyword evidence="6" id="KW-0460">Magnesium</keyword>
<dbReference type="GO" id="GO:0007188">
    <property type="term" value="P:adenylate cyclase-modulating G protein-coupled receptor signaling pathway"/>
    <property type="evidence" value="ECO:0007669"/>
    <property type="project" value="TreeGrafter"/>
</dbReference>
<proteinExistence type="predicted"/>
<dbReference type="Gene3D" id="1.10.400.10">
    <property type="entry name" value="GI Alpha 1, domain 2-like"/>
    <property type="match status" value="1"/>
</dbReference>
<dbReference type="SUPFAM" id="SSF52540">
    <property type="entry name" value="P-loop containing nucleoside triphosphate hydrolases"/>
    <property type="match status" value="1"/>
</dbReference>
<name>A0A835ZGM8_9STRA</name>
<dbReference type="OrthoDB" id="5817230at2759"/>
<feature type="region of interest" description="Disordered" evidence="7">
    <location>
        <begin position="344"/>
        <end position="397"/>
    </location>
</feature>
<evidence type="ECO:0000256" key="6">
    <source>
        <dbReference type="PIRSR" id="PIRSR601019-2"/>
    </source>
</evidence>
<evidence type="ECO:0000256" key="3">
    <source>
        <dbReference type="ARBA" id="ARBA00023134"/>
    </source>
</evidence>
<organism evidence="8 9">
    <name type="scientific">Tribonema minus</name>
    <dbReference type="NCBI Taxonomy" id="303371"/>
    <lineage>
        <taxon>Eukaryota</taxon>
        <taxon>Sar</taxon>
        <taxon>Stramenopiles</taxon>
        <taxon>Ochrophyta</taxon>
        <taxon>PX clade</taxon>
        <taxon>Xanthophyceae</taxon>
        <taxon>Tribonematales</taxon>
        <taxon>Tribonemataceae</taxon>
        <taxon>Tribonema</taxon>
    </lineage>
</organism>
<dbReference type="FunFam" id="3.40.50.300:FF:000692">
    <property type="entry name" value="Guanine nucleotide-binding protein subunit alpha"/>
    <property type="match status" value="1"/>
</dbReference>
<dbReference type="InterPro" id="IPR001019">
    <property type="entry name" value="Gprotein_alpha_su"/>
</dbReference>
<dbReference type="GO" id="GO:0046872">
    <property type="term" value="F:metal ion binding"/>
    <property type="evidence" value="ECO:0007669"/>
    <property type="project" value="UniProtKB-KW"/>
</dbReference>
<keyword evidence="9" id="KW-1185">Reference proteome</keyword>
<dbReference type="PANTHER" id="PTHR10218:SF193">
    <property type="entry name" value="GUANINE NUCLEOTIDE-BINDING PROTEIN ALPHA-8 SUBUNIT"/>
    <property type="match status" value="1"/>
</dbReference>
<dbReference type="Gene3D" id="3.40.50.300">
    <property type="entry name" value="P-loop containing nucleotide triphosphate hydrolases"/>
    <property type="match status" value="1"/>
</dbReference>
<keyword evidence="3 5" id="KW-0342">GTP-binding</keyword>
<dbReference type="Proteomes" id="UP000664859">
    <property type="component" value="Unassembled WGS sequence"/>
</dbReference>
<evidence type="ECO:0000313" key="9">
    <source>
        <dbReference type="Proteomes" id="UP000664859"/>
    </source>
</evidence>
<sequence>MGCASSTGAGGAVDGNQKNAVDKLLEAEAEKEKFIYKVLLLGAGESGKSTFSKQLRLIYKQAISAREREASATALRFNVLESMGVLLEAMHQQLEIPLADSALAPAAQRVLMQRDGCLTVELAQDVQALWQDEGVQAAWAQRGKFHILDASPFYFREAVRIADPAFEITEEDLIMSRSTTTGVKVATLPEPPFEFSVVDVGGQRNERKKWIHIFDDVKAVVFVVSLVGYSQVMFEDPTKNRMHESLELFEQIVSNPLFEGVHIFLLLNKKDLFEQAIQHVSLKTCFPEYEGEDGNVMAAIEFVENKFRGVMAQATPGKPLTTHCMAARVRMECRQGWNDIMQGIKGEKGGKGTLSPFSKHSPQPGLLGSPNKVTASSPGMRKADESRAALVTAQPAE</sequence>
<dbReference type="PANTHER" id="PTHR10218">
    <property type="entry name" value="GTP-BINDING PROTEIN ALPHA SUBUNIT"/>
    <property type="match status" value="1"/>
</dbReference>
<keyword evidence="1 6" id="KW-0479">Metal-binding</keyword>
<comment type="caution">
    <text evidence="8">The sequence shown here is derived from an EMBL/GenBank/DDBJ whole genome shotgun (WGS) entry which is preliminary data.</text>
</comment>
<dbReference type="GO" id="GO:0005525">
    <property type="term" value="F:GTP binding"/>
    <property type="evidence" value="ECO:0007669"/>
    <property type="project" value="UniProtKB-KW"/>
</dbReference>
<dbReference type="GO" id="GO:0003924">
    <property type="term" value="F:GTPase activity"/>
    <property type="evidence" value="ECO:0007669"/>
    <property type="project" value="InterPro"/>
</dbReference>
<dbReference type="InterPro" id="IPR027417">
    <property type="entry name" value="P-loop_NTPase"/>
</dbReference>